<dbReference type="AlphaFoldDB" id="A0A2U2XFQ4"/>
<dbReference type="EMBL" id="QFRJ01000002">
    <property type="protein sequence ID" value="PWH86628.1"/>
    <property type="molecule type" value="Genomic_DNA"/>
</dbReference>
<accession>A0A2U2XFQ4</accession>
<keyword evidence="2" id="KW-1185">Reference proteome</keyword>
<reference evidence="1 2" key="1">
    <citation type="submission" date="2018-05" db="EMBL/GenBank/DDBJ databases">
        <title>Brumimicrobium oceani sp. nov., isolated from coastal sediment.</title>
        <authorList>
            <person name="Kou Y."/>
        </authorList>
    </citation>
    <scope>NUCLEOTIDE SEQUENCE [LARGE SCALE GENOMIC DNA]</scope>
    <source>
        <strain evidence="1 2">C305</strain>
    </source>
</reference>
<comment type="caution">
    <text evidence="1">The sequence shown here is derived from an EMBL/GenBank/DDBJ whole genome shotgun (WGS) entry which is preliminary data.</text>
</comment>
<sequence>MKTTQHLFFIFLFIPFLNFSQLQEGFLQFHIDVTAVDTSLNARQTASMMKNSKMEIYFAKDLSRVDFEMGKITHSSIRINRKLDKGITITKSIYGNYANQGSVDEISGSQPETSTTDFEITPFNEYKNILGFKCRKYVMEENGSYATYWLTDEIILEDMGQHIINPNLPGFPLEFVSISNGIRMSFKASNFKNELDNKTEIFSTEPPEGYTQMKR</sequence>
<protein>
    <recommendedName>
        <fullName evidence="3">DUF4412 domain-containing protein</fullName>
    </recommendedName>
</protein>
<reference evidence="1 2" key="2">
    <citation type="submission" date="2018-05" db="EMBL/GenBank/DDBJ databases">
        <authorList>
            <person name="Lanie J.A."/>
            <person name="Ng W.-L."/>
            <person name="Kazmierczak K.M."/>
            <person name="Andrzejewski T.M."/>
            <person name="Davidsen T.M."/>
            <person name="Wayne K.J."/>
            <person name="Tettelin H."/>
            <person name="Glass J.I."/>
            <person name="Rusch D."/>
            <person name="Podicherti R."/>
            <person name="Tsui H.-C.T."/>
            <person name="Winkler M.E."/>
        </authorList>
    </citation>
    <scope>NUCLEOTIDE SEQUENCE [LARGE SCALE GENOMIC DNA]</scope>
    <source>
        <strain evidence="1 2">C305</strain>
    </source>
</reference>
<name>A0A2U2XFQ4_9FLAO</name>
<proteinExistence type="predicted"/>
<evidence type="ECO:0000313" key="1">
    <source>
        <dbReference type="EMBL" id="PWH86628.1"/>
    </source>
</evidence>
<dbReference type="Proteomes" id="UP000245370">
    <property type="component" value="Unassembled WGS sequence"/>
</dbReference>
<dbReference type="OrthoDB" id="1440774at2"/>
<evidence type="ECO:0000313" key="2">
    <source>
        <dbReference type="Proteomes" id="UP000245370"/>
    </source>
</evidence>
<organism evidence="1 2">
    <name type="scientific">Brumimicrobium oceani</name>
    <dbReference type="NCBI Taxonomy" id="2100725"/>
    <lineage>
        <taxon>Bacteria</taxon>
        <taxon>Pseudomonadati</taxon>
        <taxon>Bacteroidota</taxon>
        <taxon>Flavobacteriia</taxon>
        <taxon>Flavobacteriales</taxon>
        <taxon>Crocinitomicaceae</taxon>
        <taxon>Brumimicrobium</taxon>
    </lineage>
</organism>
<gene>
    <name evidence="1" type="ORF">DIT68_05185</name>
</gene>
<dbReference type="RefSeq" id="WP_109358741.1">
    <property type="nucleotide sequence ID" value="NZ_QFRJ01000002.1"/>
</dbReference>
<evidence type="ECO:0008006" key="3">
    <source>
        <dbReference type="Google" id="ProtNLM"/>
    </source>
</evidence>